<evidence type="ECO:0000313" key="3">
    <source>
        <dbReference type="Proteomes" id="UP001454036"/>
    </source>
</evidence>
<dbReference type="InterPro" id="IPR043502">
    <property type="entry name" value="DNA/RNA_pol_sf"/>
</dbReference>
<evidence type="ECO:0000313" key="2">
    <source>
        <dbReference type="EMBL" id="GAA0171589.1"/>
    </source>
</evidence>
<dbReference type="SUPFAM" id="SSF56672">
    <property type="entry name" value="DNA/RNA polymerases"/>
    <property type="match status" value="1"/>
</dbReference>
<dbReference type="EMBL" id="BAABME010007739">
    <property type="protein sequence ID" value="GAA0171589.1"/>
    <property type="molecule type" value="Genomic_DNA"/>
</dbReference>
<dbReference type="Pfam" id="PF07727">
    <property type="entry name" value="RVT_2"/>
    <property type="match status" value="1"/>
</dbReference>
<dbReference type="AlphaFoldDB" id="A0AAV3R5A8"/>
<reference evidence="2 3" key="1">
    <citation type="submission" date="2024-01" db="EMBL/GenBank/DDBJ databases">
        <title>The complete chloroplast genome sequence of Lithospermum erythrorhizon: insights into the phylogenetic relationship among Boraginaceae species and the maternal lineages of purple gromwells.</title>
        <authorList>
            <person name="Okada T."/>
            <person name="Watanabe K."/>
        </authorList>
    </citation>
    <scope>NUCLEOTIDE SEQUENCE [LARGE SCALE GENOMIC DNA]</scope>
</reference>
<comment type="caution">
    <text evidence="2">The sequence shown here is derived from an EMBL/GenBank/DDBJ whole genome shotgun (WGS) entry which is preliminary data.</text>
</comment>
<feature type="domain" description="Reverse transcriptase Ty1/copia-type" evidence="1">
    <location>
        <begin position="7"/>
        <end position="222"/>
    </location>
</feature>
<gene>
    <name evidence="2" type="ORF">LIER_25583</name>
</gene>
<dbReference type="PANTHER" id="PTHR43383:SF2">
    <property type="entry name" value="AMIDOHYDROLASE 2 FAMILY PROTEIN"/>
    <property type="match status" value="1"/>
</dbReference>
<accession>A0AAV3R5A8</accession>
<keyword evidence="3" id="KW-1185">Reference proteome</keyword>
<protein>
    <submittedName>
        <fullName evidence="2">Transmembrane signal receptor</fullName>
    </submittedName>
</protein>
<dbReference type="PANTHER" id="PTHR43383">
    <property type="entry name" value="NODULIN 6"/>
    <property type="match status" value="1"/>
</dbReference>
<dbReference type="InterPro" id="IPR013103">
    <property type="entry name" value="RVT_2"/>
</dbReference>
<name>A0AAV3R5A8_LITER</name>
<evidence type="ECO:0000259" key="1">
    <source>
        <dbReference type="Pfam" id="PF07727"/>
    </source>
</evidence>
<organism evidence="2 3">
    <name type="scientific">Lithospermum erythrorhizon</name>
    <name type="common">Purple gromwell</name>
    <name type="synonym">Lithospermum officinale var. erythrorhizon</name>
    <dbReference type="NCBI Taxonomy" id="34254"/>
    <lineage>
        <taxon>Eukaryota</taxon>
        <taxon>Viridiplantae</taxon>
        <taxon>Streptophyta</taxon>
        <taxon>Embryophyta</taxon>
        <taxon>Tracheophyta</taxon>
        <taxon>Spermatophyta</taxon>
        <taxon>Magnoliopsida</taxon>
        <taxon>eudicotyledons</taxon>
        <taxon>Gunneridae</taxon>
        <taxon>Pentapetalae</taxon>
        <taxon>asterids</taxon>
        <taxon>lamiids</taxon>
        <taxon>Boraginales</taxon>
        <taxon>Boraginaceae</taxon>
        <taxon>Boraginoideae</taxon>
        <taxon>Lithospermeae</taxon>
        <taxon>Lithospermum</taxon>
    </lineage>
</organism>
<keyword evidence="2" id="KW-0675">Receptor</keyword>
<sequence length="223" mass="25675">MNALYKNETWELVKLPLNVRTVGCKWVFTVKYNEKGEIERYKARLVAKGFTQTYRIDYNETFAPVAKLNTVSVLLSLAANLDGELQQLDIKNTFLNGELEEEVYMIQPPGFEDKTNKVCKLKKSLYGLKQSPRAWFDKFSNEVKTHGFRQSQADHTLLTKSIGKDSKTIFVYVDDIIAIGNNPTKIKQIKKLLAREFEVKDLEMLKYFLSMEVTRSKKGISVS</sequence>
<dbReference type="Proteomes" id="UP001454036">
    <property type="component" value="Unassembled WGS sequence"/>
</dbReference>
<keyword evidence="2" id="KW-0472">Membrane</keyword>
<keyword evidence="2" id="KW-0812">Transmembrane</keyword>
<proteinExistence type="predicted"/>